<proteinExistence type="predicted"/>
<keyword evidence="1" id="KW-0472">Membrane</keyword>
<dbReference type="InterPro" id="IPR047793">
    <property type="entry name" value="LiaF_C"/>
</dbReference>
<evidence type="ECO:0000259" key="2">
    <source>
        <dbReference type="Pfam" id="PF09922"/>
    </source>
</evidence>
<sequence length="245" mass="28026">MNKNWKLFFLIEALLSLWLIYELFNNVFTLGVLVAGSLIVIRSKSFKATSKKHMYWLVGGLLVLFSLLSTTAVWMMLICAILFFATIGGKLFSKFDPLHFENAPWQEKEIIVVETTTNLPKNGKRFKRTWLGNERIGNTIYEWDDINFIVFMGDTIVDIGNTLLPKNESYVVIRKGFGKTRILVPAGIGIMVEHSAFKGKVNFEDEIYVLNNESVKLYSKNFDENTRKLKLITNVLIGDLEVISI</sequence>
<dbReference type="PIRSF" id="PIRSF031509">
    <property type="entry name" value="Cell_wall_LiaF/YvqF"/>
    <property type="match status" value="1"/>
</dbReference>
<dbReference type="Proteomes" id="UP001597285">
    <property type="component" value="Unassembled WGS sequence"/>
</dbReference>
<evidence type="ECO:0000256" key="1">
    <source>
        <dbReference type="SAM" id="Phobius"/>
    </source>
</evidence>
<dbReference type="NCBIfam" id="NF040535">
    <property type="entry name" value="LiaF_C_term"/>
    <property type="match status" value="1"/>
</dbReference>
<feature type="transmembrane region" description="Helical" evidence="1">
    <location>
        <begin position="27"/>
        <end position="43"/>
    </location>
</feature>
<feature type="domain" description="Cell wall-active antibiotics response LiaF-like C-terminal" evidence="2">
    <location>
        <begin position="130"/>
        <end position="242"/>
    </location>
</feature>
<accession>A0ABW4NMR4</accession>
<dbReference type="RefSeq" id="WP_058918265.1">
    <property type="nucleotide sequence ID" value="NZ_JBHSQC010000025.1"/>
</dbReference>
<dbReference type="InterPro" id="IPR056066">
    <property type="entry name" value="DUF7649"/>
</dbReference>
<evidence type="ECO:0000259" key="3">
    <source>
        <dbReference type="Pfam" id="PF24661"/>
    </source>
</evidence>
<feature type="domain" description="DUF7649" evidence="3">
    <location>
        <begin position="2"/>
        <end position="85"/>
    </location>
</feature>
<dbReference type="InterPro" id="IPR024425">
    <property type="entry name" value="LiaF-like_C"/>
</dbReference>
<organism evidence="4 5">
    <name type="scientific">Carnobacterium antarcticum</name>
    <dbReference type="NCBI Taxonomy" id="2126436"/>
    <lineage>
        <taxon>Bacteria</taxon>
        <taxon>Bacillati</taxon>
        <taxon>Bacillota</taxon>
        <taxon>Bacilli</taxon>
        <taxon>Lactobacillales</taxon>
        <taxon>Carnobacteriaceae</taxon>
        <taxon>Carnobacterium</taxon>
    </lineage>
</organism>
<comment type="caution">
    <text evidence="4">The sequence shown here is derived from an EMBL/GenBank/DDBJ whole genome shotgun (WGS) entry which is preliminary data.</text>
</comment>
<dbReference type="InterPro" id="IPR016975">
    <property type="entry name" value="Cell_wall_LiaF"/>
</dbReference>
<dbReference type="Pfam" id="PF24661">
    <property type="entry name" value="DUF7649"/>
    <property type="match status" value="1"/>
</dbReference>
<evidence type="ECO:0000313" key="5">
    <source>
        <dbReference type="Proteomes" id="UP001597285"/>
    </source>
</evidence>
<reference evidence="5" key="1">
    <citation type="journal article" date="2019" name="Int. J. Syst. Evol. Microbiol.">
        <title>The Global Catalogue of Microorganisms (GCM) 10K type strain sequencing project: providing services to taxonomists for standard genome sequencing and annotation.</title>
        <authorList>
            <consortium name="The Broad Institute Genomics Platform"/>
            <consortium name="The Broad Institute Genome Sequencing Center for Infectious Disease"/>
            <person name="Wu L."/>
            <person name="Ma J."/>
        </authorList>
    </citation>
    <scope>NUCLEOTIDE SEQUENCE [LARGE SCALE GENOMIC DNA]</scope>
    <source>
        <strain evidence="5">KCTC 42143</strain>
    </source>
</reference>
<name>A0ABW4NMR4_9LACT</name>
<gene>
    <name evidence="4" type="primary">liaF</name>
    <name evidence="4" type="ORF">ACFSBK_06765</name>
</gene>
<keyword evidence="1" id="KW-0812">Transmembrane</keyword>
<keyword evidence="5" id="KW-1185">Reference proteome</keyword>
<dbReference type="Pfam" id="PF09922">
    <property type="entry name" value="LiaF-like_C"/>
    <property type="match status" value="1"/>
</dbReference>
<dbReference type="EMBL" id="JBHUFF010000013">
    <property type="protein sequence ID" value="MFD1799551.1"/>
    <property type="molecule type" value="Genomic_DNA"/>
</dbReference>
<protein>
    <submittedName>
        <fullName evidence="4">Cell wall-active antibiotics response protein LiaF</fullName>
    </submittedName>
</protein>
<feature type="transmembrane region" description="Helical" evidence="1">
    <location>
        <begin position="55"/>
        <end position="85"/>
    </location>
</feature>
<keyword evidence="1" id="KW-1133">Transmembrane helix</keyword>
<evidence type="ECO:0000313" key="4">
    <source>
        <dbReference type="EMBL" id="MFD1799551.1"/>
    </source>
</evidence>